<comment type="caution">
    <text evidence="2">The sequence shown here is derived from an EMBL/GenBank/DDBJ whole genome shotgun (WGS) entry which is preliminary data.</text>
</comment>
<dbReference type="AlphaFoldDB" id="A0A151AQZ9"/>
<proteinExistence type="predicted"/>
<dbReference type="EMBL" id="LTBB01000002">
    <property type="protein sequence ID" value="KYH30013.1"/>
    <property type="molecule type" value="Genomic_DNA"/>
</dbReference>
<gene>
    <name evidence="2" type="ORF">CLCOL_06510</name>
</gene>
<evidence type="ECO:0000313" key="3">
    <source>
        <dbReference type="Proteomes" id="UP000075374"/>
    </source>
</evidence>
<evidence type="ECO:0000313" key="2">
    <source>
        <dbReference type="EMBL" id="KYH30013.1"/>
    </source>
</evidence>
<feature type="region of interest" description="Disordered" evidence="1">
    <location>
        <begin position="1"/>
        <end position="48"/>
    </location>
</feature>
<feature type="compositionally biased region" description="Polar residues" evidence="1">
    <location>
        <begin position="34"/>
        <end position="48"/>
    </location>
</feature>
<dbReference type="PATRIC" id="fig|1121305.3.peg.657"/>
<name>A0A151AQZ9_9CLOT</name>
<dbReference type="Proteomes" id="UP000075374">
    <property type="component" value="Unassembled WGS sequence"/>
</dbReference>
<reference evidence="2 3" key="1">
    <citation type="submission" date="2016-02" db="EMBL/GenBank/DDBJ databases">
        <title>Genome sequence of Clostridium colicanis DSM 13634.</title>
        <authorList>
            <person name="Poehlein A."/>
            <person name="Daniel R."/>
        </authorList>
    </citation>
    <scope>NUCLEOTIDE SEQUENCE [LARGE SCALE GENOMIC DNA]</scope>
    <source>
        <strain evidence="2 3">DSM 13634</strain>
    </source>
</reference>
<dbReference type="STRING" id="1121305.CLCOL_06510"/>
<accession>A0A151AQZ9</accession>
<feature type="compositionally biased region" description="Basic and acidic residues" evidence="1">
    <location>
        <begin position="24"/>
        <end position="33"/>
    </location>
</feature>
<keyword evidence="3" id="KW-1185">Reference proteome</keyword>
<protein>
    <submittedName>
        <fullName evidence="2">Uncharacterized protein</fullName>
    </submittedName>
</protein>
<evidence type="ECO:0000256" key="1">
    <source>
        <dbReference type="SAM" id="MobiDB-lite"/>
    </source>
</evidence>
<organism evidence="2 3">
    <name type="scientific">Clostridium colicanis DSM 13634</name>
    <dbReference type="NCBI Taxonomy" id="1121305"/>
    <lineage>
        <taxon>Bacteria</taxon>
        <taxon>Bacillati</taxon>
        <taxon>Bacillota</taxon>
        <taxon>Clostridia</taxon>
        <taxon>Eubacteriales</taxon>
        <taxon>Clostridiaceae</taxon>
        <taxon>Clostridium</taxon>
    </lineage>
</organism>
<dbReference type="RefSeq" id="WP_165815359.1">
    <property type="nucleotide sequence ID" value="NZ_LTBB01000002.1"/>
</dbReference>
<feature type="compositionally biased region" description="Polar residues" evidence="1">
    <location>
        <begin position="7"/>
        <end position="23"/>
    </location>
</feature>
<sequence length="48" mass="5492">MKKKLKSSTNNEWTSLPQHGLKNSSDEKKEKKTATNNQWTTTAKNSLE</sequence>